<feature type="domain" description="Signal transduction histidine kinase internal region" evidence="2">
    <location>
        <begin position="170"/>
        <end position="247"/>
    </location>
</feature>
<dbReference type="PANTHER" id="PTHR34220:SF7">
    <property type="entry name" value="SENSOR HISTIDINE KINASE YPDA"/>
    <property type="match status" value="1"/>
</dbReference>
<dbReference type="GO" id="GO:0000155">
    <property type="term" value="F:phosphorelay sensor kinase activity"/>
    <property type="evidence" value="ECO:0007669"/>
    <property type="project" value="InterPro"/>
</dbReference>
<dbReference type="InterPro" id="IPR050640">
    <property type="entry name" value="Bact_2-comp_sensor_kinase"/>
</dbReference>
<keyword evidence="3" id="KW-0418">Kinase</keyword>
<dbReference type="Gene3D" id="3.30.565.10">
    <property type="entry name" value="Histidine kinase-like ATPase, C-terminal domain"/>
    <property type="match status" value="1"/>
</dbReference>
<organism evidence="3 4">
    <name type="scientific">Sodaliphilus pleomorphus</name>
    <dbReference type="NCBI Taxonomy" id="2606626"/>
    <lineage>
        <taxon>Bacteria</taxon>
        <taxon>Pseudomonadati</taxon>
        <taxon>Bacteroidota</taxon>
        <taxon>Bacteroidia</taxon>
        <taxon>Bacteroidales</taxon>
        <taxon>Muribaculaceae</taxon>
        <taxon>Sodaliphilus</taxon>
    </lineage>
</organism>
<dbReference type="GO" id="GO:0016020">
    <property type="term" value="C:membrane"/>
    <property type="evidence" value="ECO:0007669"/>
    <property type="project" value="InterPro"/>
</dbReference>
<evidence type="ECO:0000256" key="1">
    <source>
        <dbReference type="SAM" id="Phobius"/>
    </source>
</evidence>
<keyword evidence="1" id="KW-0812">Transmembrane</keyword>
<dbReference type="SUPFAM" id="SSF55874">
    <property type="entry name" value="ATPase domain of HSP90 chaperone/DNA topoisomerase II/histidine kinase"/>
    <property type="match status" value="1"/>
</dbReference>
<evidence type="ECO:0000313" key="3">
    <source>
        <dbReference type="EMBL" id="MSS17727.1"/>
    </source>
</evidence>
<dbReference type="InterPro" id="IPR036890">
    <property type="entry name" value="HATPase_C_sf"/>
</dbReference>
<dbReference type="Proteomes" id="UP000483362">
    <property type="component" value="Unassembled WGS sequence"/>
</dbReference>
<name>A0A6L5XDH5_9BACT</name>
<feature type="transmembrane region" description="Helical" evidence="1">
    <location>
        <begin position="129"/>
        <end position="150"/>
    </location>
</feature>
<keyword evidence="4" id="KW-1185">Reference proteome</keyword>
<comment type="caution">
    <text evidence="3">The sequence shown here is derived from an EMBL/GenBank/DDBJ whole genome shotgun (WGS) entry which is preliminary data.</text>
</comment>
<accession>A0A6L5XDH5</accession>
<dbReference type="EMBL" id="VULT01000011">
    <property type="protein sequence ID" value="MSS17727.1"/>
    <property type="molecule type" value="Genomic_DNA"/>
</dbReference>
<protein>
    <submittedName>
        <fullName evidence="3">Sensor histidine kinase</fullName>
    </submittedName>
</protein>
<dbReference type="InterPro" id="IPR010559">
    <property type="entry name" value="Sig_transdc_His_kin_internal"/>
</dbReference>
<dbReference type="AlphaFoldDB" id="A0A6L5XDH5"/>
<dbReference type="Pfam" id="PF06580">
    <property type="entry name" value="His_kinase"/>
    <property type="match status" value="1"/>
</dbReference>
<keyword evidence="3" id="KW-0808">Transferase</keyword>
<keyword evidence="1" id="KW-0472">Membrane</keyword>
<evidence type="ECO:0000259" key="2">
    <source>
        <dbReference type="Pfam" id="PF06580"/>
    </source>
</evidence>
<sequence length="368" mass="42356">MSDNDRKTMKRRELLIHILCWGIVLFLPLVFFRPNDTWELRMSHWLRSLGGTLSYMIIFYANYVWLVPKLYFKHQRGLYVVANLILVALAIGLSVGWWQVLGRILPDEMPSHFMSSQPRPHMGPPKWNMLFQSALMAVLVAALALAVSMGQRWQHIEETRREAEKAKSEAELSNLRNQLNPHFLLNTLNNIYALIAFAPEKAQTAVEQLSKLLRHVLYENEQNYVPLYKEVAFMKNYIELMRIRVTSNVKVDTDITIADDDATPIAPLIFISLIENAFKHGISPNGHGFICVKMSHDNNTITCEISNSNWPKRANDKSGSGIGLQQVQKRLDLMYPGQYSWHKGTTSDNTEYYSNITIYRHDSQLCNS</sequence>
<feature type="transmembrane region" description="Helical" evidence="1">
    <location>
        <begin position="14"/>
        <end position="32"/>
    </location>
</feature>
<proteinExistence type="predicted"/>
<dbReference type="PANTHER" id="PTHR34220">
    <property type="entry name" value="SENSOR HISTIDINE KINASE YPDA"/>
    <property type="match status" value="1"/>
</dbReference>
<gene>
    <name evidence="3" type="ORF">FYJ29_08160</name>
</gene>
<feature type="transmembrane region" description="Helical" evidence="1">
    <location>
        <begin position="44"/>
        <end position="66"/>
    </location>
</feature>
<keyword evidence="1" id="KW-1133">Transmembrane helix</keyword>
<feature type="transmembrane region" description="Helical" evidence="1">
    <location>
        <begin position="78"/>
        <end position="100"/>
    </location>
</feature>
<reference evidence="3 4" key="1">
    <citation type="submission" date="2019-08" db="EMBL/GenBank/DDBJ databases">
        <title>In-depth cultivation of the pig gut microbiome towards novel bacterial diversity and tailored functional studies.</title>
        <authorList>
            <person name="Wylensek D."/>
            <person name="Hitch T.C.A."/>
            <person name="Clavel T."/>
        </authorList>
    </citation>
    <scope>NUCLEOTIDE SEQUENCE [LARGE SCALE GENOMIC DNA]</scope>
    <source>
        <strain evidence="3 4">Oil-RF-744-WCA-WT-10</strain>
    </source>
</reference>
<evidence type="ECO:0000313" key="4">
    <source>
        <dbReference type="Proteomes" id="UP000483362"/>
    </source>
</evidence>